<dbReference type="InterPro" id="IPR039535">
    <property type="entry name" value="ASST-like"/>
</dbReference>
<gene>
    <name evidence="1" type="ORF">NDR86_12895</name>
</gene>
<reference evidence="1" key="1">
    <citation type="submission" date="2022-06" db="EMBL/GenBank/DDBJ databases">
        <title>Novel species in genus nocardia.</title>
        <authorList>
            <person name="Li F."/>
        </authorList>
    </citation>
    <scope>NUCLEOTIDE SEQUENCE</scope>
    <source>
        <strain evidence="1">CDC141</strain>
    </source>
</reference>
<organism evidence="1 2">
    <name type="scientific">Nocardia pulmonis</name>
    <dbReference type="NCBI Taxonomy" id="2951408"/>
    <lineage>
        <taxon>Bacteria</taxon>
        <taxon>Bacillati</taxon>
        <taxon>Actinomycetota</taxon>
        <taxon>Actinomycetes</taxon>
        <taxon>Mycobacteriales</taxon>
        <taxon>Nocardiaceae</taxon>
        <taxon>Nocardia</taxon>
    </lineage>
</organism>
<comment type="caution">
    <text evidence="1">The sequence shown here is derived from an EMBL/GenBank/DDBJ whole genome shotgun (WGS) entry which is preliminary data.</text>
</comment>
<accession>A0A9X2E522</accession>
<dbReference type="PANTHER" id="PTHR35340:SF5">
    <property type="entry name" value="ASST-DOMAIN-CONTAINING PROTEIN"/>
    <property type="match status" value="1"/>
</dbReference>
<dbReference type="RefSeq" id="WP_251911932.1">
    <property type="nucleotide sequence ID" value="NZ_JAMRXG010000005.1"/>
</dbReference>
<name>A0A9X2E522_9NOCA</name>
<dbReference type="InterPro" id="IPR053143">
    <property type="entry name" value="Arylsulfate_ST"/>
</dbReference>
<evidence type="ECO:0000313" key="2">
    <source>
        <dbReference type="Proteomes" id="UP001139157"/>
    </source>
</evidence>
<dbReference type="Proteomes" id="UP001139157">
    <property type="component" value="Unassembled WGS sequence"/>
</dbReference>
<dbReference type="SUPFAM" id="SSF50974">
    <property type="entry name" value="Nitrous oxide reductase, N-terminal domain"/>
    <property type="match status" value="1"/>
</dbReference>
<sequence length="398" mass="43475">MVLSLVITTGLISTAPGGADPLWPPEVPTPPAAVADYPFTVNVNVPDGNEGYIFYSQAVFSPQVPGLPQSRHANIIATKSGKVVWSRLAPPGQFMANFRVSELNGKPVLTWFQGVNEDQHGSGVNYIADQNYNVIRTFTPANMKSDMHEFRILPDGRALVTAYVRVRADLTSIGGPVDGEMYDCVANIIDPMTGRTLFQWSALRHISVSDTYVRAGWMAGSKIPDPYHMNSIDLDPQGNLLISMRHTSAVYNVDPRTGNINWQLGGKRSSFTLGPGVEFAFQHDAEPTGPNSIRLFNNNSQAIYNKGYTSWQWIDLDHATRTATLARNLIHPDGLVSFAMGNVQGLPNGYSFGSYGTATHISEFSPTGEMVFDATLTAPSYRAYFQRWPGAVAPAGSR</sequence>
<dbReference type="EMBL" id="JAMRXG010000005">
    <property type="protein sequence ID" value="MCM6774374.1"/>
    <property type="molecule type" value="Genomic_DNA"/>
</dbReference>
<dbReference type="InterPro" id="IPR011045">
    <property type="entry name" value="N2O_reductase_N"/>
</dbReference>
<dbReference type="PANTHER" id="PTHR35340">
    <property type="entry name" value="PQQ ENZYME REPEAT PROTEIN-RELATED"/>
    <property type="match status" value="1"/>
</dbReference>
<keyword evidence="2" id="KW-1185">Reference proteome</keyword>
<dbReference type="AlphaFoldDB" id="A0A9X2E522"/>
<protein>
    <submittedName>
        <fullName evidence="1">Arylsulfotransferase family protein</fullName>
    </submittedName>
</protein>
<evidence type="ECO:0000313" key="1">
    <source>
        <dbReference type="EMBL" id="MCM6774374.1"/>
    </source>
</evidence>
<proteinExistence type="predicted"/>
<dbReference type="Pfam" id="PF14269">
    <property type="entry name" value="Arylsulfotran_2"/>
    <property type="match status" value="1"/>
</dbReference>